<dbReference type="GO" id="GO:0045892">
    <property type="term" value="P:negative regulation of DNA-templated transcription"/>
    <property type="evidence" value="ECO:0007669"/>
    <property type="project" value="TreeGrafter"/>
</dbReference>
<feature type="domain" description="HTH iclR-type" evidence="4">
    <location>
        <begin position="32"/>
        <end position="101"/>
    </location>
</feature>
<evidence type="ECO:0000259" key="4">
    <source>
        <dbReference type="PROSITE" id="PS51077"/>
    </source>
</evidence>
<protein>
    <submittedName>
        <fullName evidence="6">IclR family transcriptional regulator</fullName>
    </submittedName>
</protein>
<dbReference type="AlphaFoldDB" id="A0A248JZW6"/>
<evidence type="ECO:0000313" key="6">
    <source>
        <dbReference type="EMBL" id="ASG24242.1"/>
    </source>
</evidence>
<keyword evidence="1" id="KW-0805">Transcription regulation</keyword>
<dbReference type="Gene3D" id="1.10.10.10">
    <property type="entry name" value="Winged helix-like DNA-binding domain superfamily/Winged helix DNA-binding domain"/>
    <property type="match status" value="1"/>
</dbReference>
<organism evidence="6 7">
    <name type="scientific">Nitrospirillum viridazoti CBAmc</name>
    <dbReference type="NCBI Taxonomy" id="1441467"/>
    <lineage>
        <taxon>Bacteria</taxon>
        <taxon>Pseudomonadati</taxon>
        <taxon>Pseudomonadota</taxon>
        <taxon>Alphaproteobacteria</taxon>
        <taxon>Rhodospirillales</taxon>
        <taxon>Azospirillaceae</taxon>
        <taxon>Nitrospirillum</taxon>
        <taxon>Nitrospirillum viridazoti</taxon>
    </lineage>
</organism>
<accession>A0A248JZW6</accession>
<dbReference type="SMART" id="SM00346">
    <property type="entry name" value="HTH_ICLR"/>
    <property type="match status" value="1"/>
</dbReference>
<evidence type="ECO:0000259" key="5">
    <source>
        <dbReference type="PROSITE" id="PS51078"/>
    </source>
</evidence>
<dbReference type="InterPro" id="IPR014757">
    <property type="entry name" value="Tscrpt_reg_IclR_C"/>
</dbReference>
<dbReference type="InterPro" id="IPR005471">
    <property type="entry name" value="Tscrpt_reg_IclR_N"/>
</dbReference>
<evidence type="ECO:0000256" key="1">
    <source>
        <dbReference type="ARBA" id="ARBA00023015"/>
    </source>
</evidence>
<dbReference type="InterPro" id="IPR050707">
    <property type="entry name" value="HTH_MetabolicPath_Reg"/>
</dbReference>
<dbReference type="SUPFAM" id="SSF55781">
    <property type="entry name" value="GAF domain-like"/>
    <property type="match status" value="1"/>
</dbReference>
<proteinExistence type="predicted"/>
<evidence type="ECO:0000256" key="3">
    <source>
        <dbReference type="ARBA" id="ARBA00023163"/>
    </source>
</evidence>
<keyword evidence="7" id="KW-1185">Reference proteome</keyword>
<evidence type="ECO:0000256" key="2">
    <source>
        <dbReference type="ARBA" id="ARBA00023125"/>
    </source>
</evidence>
<dbReference type="PANTHER" id="PTHR30136">
    <property type="entry name" value="HELIX-TURN-HELIX TRANSCRIPTIONAL REGULATOR, ICLR FAMILY"/>
    <property type="match status" value="1"/>
</dbReference>
<reference evidence="6 7" key="1">
    <citation type="submission" date="2017-06" db="EMBL/GenBank/DDBJ databases">
        <title>Complete genome sequence of Nitrospirillum amazonense strain CBAmC, an endophytic nitrogen-fixing and plant growth-promoting bacterium, isolated from sugarcane.</title>
        <authorList>
            <person name="Schwab S."/>
            <person name="dos Santos Teixeira K.R."/>
            <person name="Simoes Araujo J.L."/>
            <person name="Soares Vidal M."/>
            <person name="Borges de Freitas H.R."/>
            <person name="Rivello Crivelaro A.L."/>
            <person name="Bueno de Camargo Nunes A."/>
            <person name="dos Santos C.M."/>
            <person name="Palmeira da Silva Rosa D."/>
            <person name="da Silva Padilha D."/>
            <person name="da Silva E."/>
            <person name="Araujo Terra L."/>
            <person name="Soares Mendes V."/>
            <person name="Farinelli L."/>
            <person name="Magalhaes Cruz L."/>
            <person name="Baldani J.I."/>
        </authorList>
    </citation>
    <scope>NUCLEOTIDE SEQUENCE [LARGE SCALE GENOMIC DNA]</scope>
    <source>
        <strain evidence="6 7">CBAmC</strain>
    </source>
</reference>
<keyword evidence="3" id="KW-0804">Transcription</keyword>
<evidence type="ECO:0000313" key="7">
    <source>
        <dbReference type="Proteomes" id="UP000197153"/>
    </source>
</evidence>
<dbReference type="Pfam" id="PF09339">
    <property type="entry name" value="HTH_IclR"/>
    <property type="match status" value="1"/>
</dbReference>
<dbReference type="PROSITE" id="PS51078">
    <property type="entry name" value="ICLR_ED"/>
    <property type="match status" value="1"/>
</dbReference>
<dbReference type="RefSeq" id="WP_088874680.1">
    <property type="nucleotide sequence ID" value="NZ_CP022112.1"/>
</dbReference>
<dbReference type="PANTHER" id="PTHR30136:SF7">
    <property type="entry name" value="HTH-TYPE TRANSCRIPTIONAL REGULATOR KDGR-RELATED"/>
    <property type="match status" value="1"/>
</dbReference>
<dbReference type="Pfam" id="PF01614">
    <property type="entry name" value="IclR_C"/>
    <property type="match status" value="1"/>
</dbReference>
<dbReference type="KEGG" id="nao:Y958_25360"/>
<dbReference type="PROSITE" id="PS51077">
    <property type="entry name" value="HTH_ICLR"/>
    <property type="match status" value="1"/>
</dbReference>
<dbReference type="EMBL" id="CP022112">
    <property type="protein sequence ID" value="ASG24242.1"/>
    <property type="molecule type" value="Genomic_DNA"/>
</dbReference>
<dbReference type="GO" id="GO:0003677">
    <property type="term" value="F:DNA binding"/>
    <property type="evidence" value="ECO:0007669"/>
    <property type="project" value="UniProtKB-KW"/>
</dbReference>
<keyword evidence="2" id="KW-0238">DNA-binding</keyword>
<dbReference type="InterPro" id="IPR036390">
    <property type="entry name" value="WH_DNA-bd_sf"/>
</dbReference>
<dbReference type="GO" id="GO:0003700">
    <property type="term" value="F:DNA-binding transcription factor activity"/>
    <property type="evidence" value="ECO:0007669"/>
    <property type="project" value="TreeGrafter"/>
</dbReference>
<gene>
    <name evidence="6" type="ORF">Y958_25360</name>
</gene>
<name>A0A248JZW6_9PROT</name>
<sequence>MTTLPDDTVPDLDATDGLTGDGAAEAVRKYRAPALEKGLDILELMASHGAPMTPSQISARLGRSVSELFRMIQVLEFRGYIAPAAAADGYELTNKLFTLGMARASVRTLLEAALPLMRELALAIGQSCHLAVASDDQMVVVARVENPGHLGFSVRPGYHRSLVEATSGMVLYAFQPPHTQALWHAMLERAVGPDRVASFAARADAVRAQGYAQAASDYALGVMDLSAPVIGGTGAAVAALTVPFMQHTPLVRSLAEAIGMVQATARQIAQDLTERA</sequence>
<feature type="domain" description="IclR-ED" evidence="5">
    <location>
        <begin position="95"/>
        <end position="274"/>
    </location>
</feature>
<dbReference type="InterPro" id="IPR029016">
    <property type="entry name" value="GAF-like_dom_sf"/>
</dbReference>
<dbReference type="InterPro" id="IPR036388">
    <property type="entry name" value="WH-like_DNA-bd_sf"/>
</dbReference>
<dbReference type="Proteomes" id="UP000197153">
    <property type="component" value="Chromosome 3"/>
</dbReference>
<dbReference type="SUPFAM" id="SSF46785">
    <property type="entry name" value="Winged helix' DNA-binding domain"/>
    <property type="match status" value="1"/>
</dbReference>
<dbReference type="Gene3D" id="3.30.450.40">
    <property type="match status" value="1"/>
</dbReference>